<evidence type="ECO:0000313" key="24">
    <source>
        <dbReference type="EMBL" id="DAZ90722.1"/>
    </source>
</evidence>
<keyword evidence="12" id="KW-0693">Viral RNA replication</keyword>
<keyword evidence="11" id="KW-0946">Virion</keyword>
<reference evidence="24" key="1">
    <citation type="journal article" date="2022" name="bioRxiv">
        <title>Unlocking the hidden genetic diversity of varicosaviruses, the neglected plant rhabdoviruses.</title>
        <authorList>
            <person name="Bejerman N."/>
            <person name="Dietzgen R.G."/>
            <person name="Debat H."/>
        </authorList>
    </citation>
    <scope>NUCLEOTIDE SEQUENCE</scope>
</reference>
<evidence type="ECO:0000256" key="22">
    <source>
        <dbReference type="ARBA" id="ARBA00048548"/>
    </source>
</evidence>
<dbReference type="GO" id="GO:0004482">
    <property type="term" value="F:mRNA 5'-cap (guanine-N7-)-methyltransferase activity"/>
    <property type="evidence" value="ECO:0007669"/>
    <property type="project" value="InterPro"/>
</dbReference>
<name>A0A9N7AAT2_9RHAB</name>
<evidence type="ECO:0000256" key="8">
    <source>
        <dbReference type="ARBA" id="ARBA00022695"/>
    </source>
</evidence>
<evidence type="ECO:0000256" key="7">
    <source>
        <dbReference type="ARBA" id="ARBA00022691"/>
    </source>
</evidence>
<keyword evidence="14" id="KW-1035">Host cytoplasm</keyword>
<dbReference type="GO" id="GO:0003968">
    <property type="term" value="F:RNA-directed RNA polymerase activity"/>
    <property type="evidence" value="ECO:0007669"/>
    <property type="project" value="UniProtKB-KW"/>
</dbReference>
<evidence type="ECO:0000256" key="13">
    <source>
        <dbReference type="ARBA" id="ARBA00023042"/>
    </source>
</evidence>
<evidence type="ECO:0000256" key="6">
    <source>
        <dbReference type="ARBA" id="ARBA00022679"/>
    </source>
</evidence>
<evidence type="ECO:0000256" key="12">
    <source>
        <dbReference type="ARBA" id="ARBA00022953"/>
    </source>
</evidence>
<evidence type="ECO:0000256" key="9">
    <source>
        <dbReference type="ARBA" id="ARBA00022741"/>
    </source>
</evidence>
<dbReference type="PROSITE" id="PS50526">
    <property type="entry name" value="RDRP_SSRNA_NEG_NONSEG"/>
    <property type="match status" value="1"/>
</dbReference>
<evidence type="ECO:0000256" key="15">
    <source>
        <dbReference type="ARBA" id="ARBA00023268"/>
    </source>
</evidence>
<keyword evidence="5" id="KW-0507">mRNA processing</keyword>
<evidence type="ECO:0000256" key="11">
    <source>
        <dbReference type="ARBA" id="ARBA00022844"/>
    </source>
</evidence>
<keyword evidence="6" id="KW-0808">Transferase</keyword>
<evidence type="ECO:0000256" key="1">
    <source>
        <dbReference type="ARBA" id="ARBA00004192"/>
    </source>
</evidence>
<dbReference type="InterPro" id="IPR014023">
    <property type="entry name" value="Mononeg_RNA_pol_cat"/>
</dbReference>
<organism evidence="24">
    <name type="scientific">Guizotia virus 1</name>
    <dbReference type="NCBI Taxonomy" id="2977969"/>
    <lineage>
        <taxon>Viruses</taxon>
        <taxon>Riboviria</taxon>
        <taxon>Orthornavirae</taxon>
        <taxon>Negarnaviricota</taxon>
        <taxon>Haploviricotina</taxon>
        <taxon>Monjiviricetes</taxon>
        <taxon>Mononegavirales</taxon>
        <taxon>Rhabdoviridae</taxon>
        <taxon>Betarhabdovirinae</taxon>
        <taxon>Varicosavirus</taxon>
        <taxon>Varicosavirus guizotiae</taxon>
    </lineage>
</organism>
<evidence type="ECO:0000256" key="21">
    <source>
        <dbReference type="ARBA" id="ARBA00047370"/>
    </source>
</evidence>
<dbReference type="GO" id="GO:0044423">
    <property type="term" value="C:virion component"/>
    <property type="evidence" value="ECO:0007669"/>
    <property type="project" value="UniProtKB-KW"/>
</dbReference>
<comment type="catalytic activity">
    <reaction evidence="20">
        <text>a 5'-end (5'-triphosphoguanosine)-adenylyl-adenylyl-cytidylyl-adenosine in mRNA + S-adenosyl-L-methionine = a 5'-end (5'-triphosphoguanosine)-(2'-O-methyladenylyl)-adenylyl-cytidylyl-adenosine in mRNA + S-adenosyl-L-homocysteine + H(+)</text>
        <dbReference type="Rhea" id="RHEA:65380"/>
        <dbReference type="Rhea" id="RHEA-COMP:16797"/>
        <dbReference type="Rhea" id="RHEA-COMP:16801"/>
        <dbReference type="ChEBI" id="CHEBI:15378"/>
        <dbReference type="ChEBI" id="CHEBI:57856"/>
        <dbReference type="ChEBI" id="CHEBI:59789"/>
        <dbReference type="ChEBI" id="CHEBI:156482"/>
        <dbReference type="ChEBI" id="CHEBI:156484"/>
    </reaction>
</comment>
<protein>
    <recommendedName>
        <fullName evidence="3">RNA-directed RNA polymerase</fullName>
        <ecNumber evidence="3">2.7.7.48</ecNumber>
    </recommendedName>
    <alternativeName>
        <fullName evidence="19">Replicase</fullName>
    </alternativeName>
    <alternativeName>
        <fullName evidence="18">Transcriptase</fullName>
    </alternativeName>
</protein>
<dbReference type="EMBL" id="BK061770">
    <property type="protein sequence ID" value="DAZ90722.1"/>
    <property type="molecule type" value="Viral_cRNA"/>
</dbReference>
<keyword evidence="10" id="KW-0067">ATP-binding</keyword>
<evidence type="ECO:0000256" key="18">
    <source>
        <dbReference type="ARBA" id="ARBA00030436"/>
    </source>
</evidence>
<evidence type="ECO:0000256" key="16">
    <source>
        <dbReference type="ARBA" id="ARBA00024494"/>
    </source>
</evidence>
<dbReference type="GO" id="GO:0005524">
    <property type="term" value="F:ATP binding"/>
    <property type="evidence" value="ECO:0007669"/>
    <property type="project" value="UniProtKB-KW"/>
</dbReference>
<sequence length="2007" mass="231589">MADFSDFFYGGLEDEIGDAPIEDEQMLLDFHLASAINLDVVEKLVSQIDPPYNLYVPFYMDRSWRELRFVIPRNHQNIVGFHDLKCRLFLMNMGSVKTTPYLYKTLVQIVGKALQARGVQIPLAYSSESIAKTDIMVQRHYYSIFNSCLKAITMLSEILRGGTHLVYGDVRTENGFTKIFLIPGRQDFELIVGRNMSAIIDHNERKNFIADYNSVLLLLDTVGQRLCMEIGCQITRLSGTKGTVEIDDLNVIYKIGDEVLRIMGNRGYEVIGLFEATVVSVILQKSPDLVTDCDFFYKNCMEELIELVEEEEQSEALIELWTNMVIYLHRLEPDILSNVFCLYRVWGHPRVDIHGGMKKVCEKGTFNKLTMGQTGNLALYQFRHMFLHSYYQKHKRYPELEIDEISNCYIIDRIIQNLPVRAEDIAYNIWDYEKIRIKQIWNIPETYDVCHILNDKAVSPTKSELFDNIRAGKGTFCGVLRRGIIRWMEGESIRCKEFLEQVDERGLDEDDLIIGMYEKEREIKVKARMFSLMSEHMRMYFVLTEELIANHVLPYFPEITMKDPLNVQVRKIWKAGGKGQHPLNPNINIDFEKWNLNMRDGFTRPIFKQMDEMFGFKNLIARTHDIFFNSYIYSSSGKYLPLIEEDRFVPDPPMAYAGHVGGFEGLRQKGWTVATVSLLAYVAWANKVRFSLLGQGDNQVLKLYMPIKTWENHNYTDEKRIEAAKRILQQYLHDMHQNFSDAGLPIKIRETWISTRLYMYGKTMYLDGENLPQWSKKLLRSYALSNEGTVTISGVIGTIATNMCASASVSEHPDIMYALFLFMAEWSLEYLLSYHPFTRKMFKPGQSYFFRIPGYENGRPLRTPILNWHRLIVSLIMVPTSVGGSVNIPLTGYIMRGFPDHVSEGYAWMKLLGSVQSPYQDLFWNWYTFLCNTSIQPDMLVQSPWSLNHLKPPTPGISSRELVRNWLLSGRFLKNQFLRNMQFINASFNRKMVCHELMSDPINPLVTYEVYNALPHTYYDSILRRFENTRSVKQLAMREKYNTPIVSKLMDLEDDYISYIIWRGERSGTFYSECATEQTRLARNKGWGRTIKGLTTPHPIEFLFDSVCRGYDVTCDHSDYILAKHTPRGDYPPYLGSRVRTKVISLQDEYARVEPLICANARLARYLKWLNAGENLFSVILQSTLSLCDINIYDNFFDDWEQGENFSGCVEHRFNPAAASDGCFINYVPQIGSKVYLSGDNMPKYGKGKVNYTLHFQAIYCFLQYVTATAPTSSSTHHHLVCESCIVECDDEIGDIDPYRPYLDQAFAPDISQILKETIGYISEKPLVLNARDPHDLPGIHMNLDDIACISTRAYQGCLLLLSVRCASAILVRGNESSGLGIEDLQAFPRVYAYKIYTDHIIRMTAKILIYLVAFANQEIPEGHSMARIKRNVKKLLDGALLENFKELGSLCLGRSWSVPSGTIEPIPCNTYPESPEDFLRQVRFVLMKTLDEINDLNYSGAKTIALPLYDCSEREFRIIVGFQLMSIRGCSRCGSICTSTQSILEHDCRDDHIKPWLNNVIIAKASLDRLMKFASVKQSKMNEIESLPIVTSTRLVSYEFIKTELNNMQTFHESRKINLPTASIYKWTAVIRYIPQKYQNVIVLGDGTGGTSFIAASHFKGAKIHPLARMEHYRAIPQDTKSISPFLSRGCKNIDVELMTSIPDDITDAHWIDMFTGALSMMKSPILVISDLERGAELILTSILPQLLNSVEFDHVIKVYSREVQFNPSWSYIVSPHANCQYGELFVTNIAGMLKIRQKEITSNVQREIKIIERVFSDCTKLSLHLSQQQMAKSYLNIKRDTLLHNPTRLVVEILRHISARYRFPRDKIRHHDRRNLTDGVLLKIVRGFKIVLLSLSGEYIMEMEWFKRLFLLWLKRNERYRGITSFKILPAEHDEDYSPLSKKDVSAARTIRNHRSERIRIESLQELYEKLIIPFHKLSSTSQISDAIWESDIIEQAEDYELEDE</sequence>
<comment type="catalytic activity">
    <reaction evidence="21">
        <text>a 5'-end (5'-triphosphoguanosine)-adenylyl-adenylyl-cytidylyl-adenosine in mRNA + 2 S-adenosyl-L-methionine = a 5'-end (N(7)-methyl 5'-triphosphoguanosine)-(2'-O-methyladenylyl)-adenylyl-cytidylyl-adenosine in mRNA + 2 S-adenosyl-L-homocysteine + H(+)</text>
        <dbReference type="Rhea" id="RHEA:65376"/>
        <dbReference type="Rhea" id="RHEA-COMP:16797"/>
        <dbReference type="Rhea" id="RHEA-COMP:16798"/>
        <dbReference type="ChEBI" id="CHEBI:15378"/>
        <dbReference type="ChEBI" id="CHEBI:57856"/>
        <dbReference type="ChEBI" id="CHEBI:59789"/>
        <dbReference type="ChEBI" id="CHEBI:156483"/>
        <dbReference type="ChEBI" id="CHEBI:156484"/>
        <dbReference type="EC" id="2.1.1.375"/>
    </reaction>
</comment>
<keyword evidence="9" id="KW-0547">Nucleotide-binding</keyword>
<keyword evidence="15" id="KW-0511">Multifunctional enzyme</keyword>
<keyword evidence="8" id="KW-0548">Nucleotidyltransferase</keyword>
<comment type="subcellular location">
    <subcellularLocation>
        <location evidence="1">Host cytoplasm</location>
    </subcellularLocation>
    <subcellularLocation>
        <location evidence="2">Virion</location>
    </subcellularLocation>
</comment>
<feature type="domain" description="RdRp catalytic" evidence="23">
    <location>
        <begin position="583"/>
        <end position="768"/>
    </location>
</feature>
<accession>A0A9N7AAT2</accession>
<evidence type="ECO:0000256" key="4">
    <source>
        <dbReference type="ARBA" id="ARBA00022484"/>
    </source>
</evidence>
<keyword evidence="7" id="KW-0949">S-adenosyl-L-methionine</keyword>
<dbReference type="Pfam" id="PF14318">
    <property type="entry name" value="Mononeg_mRNAcap"/>
    <property type="match status" value="1"/>
</dbReference>
<evidence type="ECO:0000256" key="2">
    <source>
        <dbReference type="ARBA" id="ARBA00004328"/>
    </source>
</evidence>
<evidence type="ECO:0000256" key="17">
    <source>
        <dbReference type="ARBA" id="ARBA00024499"/>
    </source>
</evidence>
<dbReference type="Pfam" id="PF00946">
    <property type="entry name" value="Mononeg_RNA_pol"/>
    <property type="match status" value="1"/>
</dbReference>
<evidence type="ECO:0000256" key="20">
    <source>
        <dbReference type="ARBA" id="ARBA00047332"/>
    </source>
</evidence>
<proteinExistence type="predicted"/>
<evidence type="ECO:0000256" key="10">
    <source>
        <dbReference type="ARBA" id="ARBA00022840"/>
    </source>
</evidence>
<evidence type="ECO:0000256" key="5">
    <source>
        <dbReference type="ARBA" id="ARBA00022664"/>
    </source>
</evidence>
<evidence type="ECO:0000256" key="19">
    <source>
        <dbReference type="ARBA" id="ARBA00031012"/>
    </source>
</evidence>
<evidence type="ECO:0000256" key="3">
    <source>
        <dbReference type="ARBA" id="ARBA00012494"/>
    </source>
</evidence>
<evidence type="ECO:0000256" key="14">
    <source>
        <dbReference type="ARBA" id="ARBA00023200"/>
    </source>
</evidence>
<keyword evidence="13" id="KW-0506">mRNA capping</keyword>
<keyword evidence="4" id="KW-0696">RNA-directed RNA polymerase</keyword>
<dbReference type="InterPro" id="IPR026890">
    <property type="entry name" value="Mononeg_mRNAcap"/>
</dbReference>
<comment type="catalytic activity">
    <reaction evidence="17">
        <text>a 5'-end (5'-triphosphoguanosine)-(2'-O-methyladenylyl)-adenylyl-cytidylyl-adenosine in mRNA + S-adenosyl-L-methionine = a 5'-end (N(7)-methyl 5'-triphosphoguanosine)-(2'-O-methyladenylyl)-adenylyl-cytidylyl-adenosine in mRNA + S-adenosyl-L-homocysteine</text>
        <dbReference type="Rhea" id="RHEA:65440"/>
        <dbReference type="Rhea" id="RHEA-COMP:16798"/>
        <dbReference type="Rhea" id="RHEA-COMP:16801"/>
        <dbReference type="ChEBI" id="CHEBI:57856"/>
        <dbReference type="ChEBI" id="CHEBI:59789"/>
        <dbReference type="ChEBI" id="CHEBI:156482"/>
        <dbReference type="ChEBI" id="CHEBI:156483"/>
    </reaction>
</comment>
<comment type="catalytic activity">
    <reaction evidence="22">
        <text>GTP + H2O = GDP + phosphate + H(+)</text>
        <dbReference type="Rhea" id="RHEA:19669"/>
        <dbReference type="ChEBI" id="CHEBI:15377"/>
        <dbReference type="ChEBI" id="CHEBI:15378"/>
        <dbReference type="ChEBI" id="CHEBI:37565"/>
        <dbReference type="ChEBI" id="CHEBI:43474"/>
        <dbReference type="ChEBI" id="CHEBI:58189"/>
    </reaction>
</comment>
<dbReference type="GO" id="GO:0030430">
    <property type="term" value="C:host cell cytoplasm"/>
    <property type="evidence" value="ECO:0007669"/>
    <property type="project" value="UniProtKB-SubCell"/>
</dbReference>
<evidence type="ECO:0000259" key="23">
    <source>
        <dbReference type="PROSITE" id="PS50526"/>
    </source>
</evidence>
<dbReference type="EC" id="2.7.7.48" evidence="3"/>
<comment type="catalytic activity">
    <reaction evidence="16">
        <text>a 5'-end triphospho-adenylyl-adenylyl-cytidylyl-adenosine in mRNA + GDP + H(+) = a 5'-end (5'-triphosphoguanosine)-adenylyl-adenylyl-cytidylyl-adenosine in mRNA + diphosphate</text>
        <dbReference type="Rhea" id="RHEA:65436"/>
        <dbReference type="Rhea" id="RHEA-COMP:16797"/>
        <dbReference type="Rhea" id="RHEA-COMP:16799"/>
        <dbReference type="ChEBI" id="CHEBI:15378"/>
        <dbReference type="ChEBI" id="CHEBI:33019"/>
        <dbReference type="ChEBI" id="CHEBI:58189"/>
        <dbReference type="ChEBI" id="CHEBI:156484"/>
        <dbReference type="ChEBI" id="CHEBI:156503"/>
        <dbReference type="EC" id="2.7.7.88"/>
    </reaction>
</comment>